<dbReference type="EMBL" id="JANFNG010000003">
    <property type="protein sequence ID" value="MCQ4080334.1"/>
    <property type="molecule type" value="Genomic_DNA"/>
</dbReference>
<protein>
    <recommendedName>
        <fullName evidence="4">Metallophosphoesterase</fullName>
    </recommendedName>
</protein>
<dbReference type="NCBIfam" id="NF041121">
    <property type="entry name" value="SAV_2336_NTERM"/>
    <property type="match status" value="1"/>
</dbReference>
<proteinExistence type="predicted"/>
<dbReference type="Proteomes" id="UP001057702">
    <property type="component" value="Unassembled WGS sequence"/>
</dbReference>
<dbReference type="InterPro" id="IPR011990">
    <property type="entry name" value="TPR-like_helical_dom_sf"/>
</dbReference>
<comment type="caution">
    <text evidence="2">The sequence shown here is derived from an EMBL/GenBank/DDBJ whole genome shotgun (WGS) entry which is preliminary data.</text>
</comment>
<gene>
    <name evidence="2" type="ORF">NGB36_06920</name>
</gene>
<feature type="region of interest" description="Disordered" evidence="1">
    <location>
        <begin position="43"/>
        <end position="115"/>
    </location>
</feature>
<evidence type="ECO:0000256" key="1">
    <source>
        <dbReference type="SAM" id="MobiDB-lite"/>
    </source>
</evidence>
<organism evidence="2 3">
    <name type="scientific">Streptomyces humicola</name>
    <dbReference type="NCBI Taxonomy" id="2953240"/>
    <lineage>
        <taxon>Bacteria</taxon>
        <taxon>Bacillati</taxon>
        <taxon>Actinomycetota</taxon>
        <taxon>Actinomycetes</taxon>
        <taxon>Kitasatosporales</taxon>
        <taxon>Streptomycetaceae</taxon>
        <taxon>Streptomyces</taxon>
    </lineage>
</organism>
<reference evidence="2" key="1">
    <citation type="submission" date="2022-06" db="EMBL/GenBank/DDBJ databases">
        <title>Draft genome sequence of Streptomyces sp. RB6PN25 isolated from peat swamp forest in Thailand.</title>
        <authorList>
            <person name="Duangmal K."/>
            <person name="Klaysubun C."/>
        </authorList>
    </citation>
    <scope>NUCLEOTIDE SEQUENCE</scope>
    <source>
        <strain evidence="2">RB6PN25</strain>
    </source>
</reference>
<keyword evidence="3" id="KW-1185">Reference proteome</keyword>
<dbReference type="InterPro" id="IPR047738">
    <property type="entry name" value="SAV_2336-like_N"/>
</dbReference>
<evidence type="ECO:0008006" key="4">
    <source>
        <dbReference type="Google" id="ProtNLM"/>
    </source>
</evidence>
<name>A0ABT1PRN7_9ACTN</name>
<sequence>MPPAPEALLAQLIDRLRAAGMAPDAEGLSDALWLAQWMDAADEDGRDTGTGGERRFPATIGDRRQGGREQEQDRGQQRTGRDPSGPPADGSRERPLPVHAVRPSDTPASEDGTQIRVPVATAFPGLLPLERALRPLQRYRPRTAGPRGPLDEAATAERSARAGHILPVFGEVRRKQAALLLVMDDSPSMVVWDRMLDELRLVCEQVGAFRDVAVHYLRPGPDGEAGVAAAPGGEPLASADRLRDPTGRTVTLLLSDCSGALWRGGAAQRLLHRFARTGPVAVVQPLPQRMWPRTLLPAEPGMLRGREEAGGRLEFTPRRRRGTVREPGSLAVPVLAPTEAGLGAWARTVSGTARSWVDACAAWVHGRHPGAEPQPRQRRSAEELLREFQAVSSPAAQHLAAFLSAAPLTYRVMQLVQRAMMPQTGPVEMAEVLLSGLLVPADEPSDEPSGGQSEDQRRDGGPWYEFAPGVQDGLLRRLSLGEASLVLKHCSLYIERVFGRRARNFPAMAVGYLSGSSARTGGEATRTAQVPVPRAFAEVARKVLLRFQPGGVGPVAEEFGSDGRGFRVVDGTGSPPSGGVVIEHPGRVAERARERLERFQRQGTIRDLWEAIRLLRSVPADERRPERFLLLRTLLAECLLSLWKARQDDDVLAEAERTARGAVELAVQAQADSDASRAHFVLGCVLQAMARQDPGPRALDEAAAHLDRAFALLRGAPGPGPLLDVALRSAEIAGERYGRTLDRTVLQEAQARLDTTIASWPYADVFPEEAWLARGGLLLALAQDARTREAADEARSLALRAVADFETVAGSPPDQAAGLCRVLLQLAEAREAAAGDPGAPEAVAELRRALEAAAGVPERELELDCLRRLARAYAARYAHTGDTAELAEADAALAGAQRLVQIDDPVRAEVLAERGRVLVEWAQQGGGIAVATDGVRVLREALAQTPESAPRLAERRLLFGRALRQRRASGGAPTDLHEAEWILARAARGAADPRISAQAWLELGQVLRELAQDPGAAQRRDDAAESFRRAAEDAVRAGDMLLAAQSHHLRGAVLELTAGPARALESYRAAWELWQRSGAAGGPQARSTRERMLALEATA</sequence>
<evidence type="ECO:0000313" key="2">
    <source>
        <dbReference type="EMBL" id="MCQ4080334.1"/>
    </source>
</evidence>
<feature type="region of interest" description="Disordered" evidence="1">
    <location>
        <begin position="440"/>
        <end position="463"/>
    </location>
</feature>
<evidence type="ECO:0000313" key="3">
    <source>
        <dbReference type="Proteomes" id="UP001057702"/>
    </source>
</evidence>
<feature type="compositionally biased region" description="Basic and acidic residues" evidence="1">
    <location>
        <begin position="52"/>
        <end position="81"/>
    </location>
</feature>
<dbReference type="SUPFAM" id="SSF48452">
    <property type="entry name" value="TPR-like"/>
    <property type="match status" value="1"/>
</dbReference>
<dbReference type="RefSeq" id="WP_255919222.1">
    <property type="nucleotide sequence ID" value="NZ_JANFNG010000003.1"/>
</dbReference>
<accession>A0ABT1PRN7</accession>